<proteinExistence type="predicted"/>
<protein>
    <submittedName>
        <fullName evidence="2">Glycosyltransferase family 4 protein</fullName>
    </submittedName>
</protein>
<name>A0ABX5NJ48_SERMA</name>
<keyword evidence="3" id="KW-1185">Reference proteome</keyword>
<dbReference type="Pfam" id="PF00534">
    <property type="entry name" value="Glycos_transf_1"/>
    <property type="match status" value="1"/>
</dbReference>
<evidence type="ECO:0000313" key="3">
    <source>
        <dbReference type="Proteomes" id="UP000247823"/>
    </source>
</evidence>
<evidence type="ECO:0000313" key="2">
    <source>
        <dbReference type="EMBL" id="PYA70716.1"/>
    </source>
</evidence>
<accession>A0ABX5NJ48</accession>
<reference evidence="3" key="1">
    <citation type="submission" date="2018-06" db="EMBL/GenBank/DDBJ databases">
        <title>Serratia marcescens genome sequencing and assembly.</title>
        <authorList>
            <person name="Martins R.C."/>
            <person name="Perdigao-Neto L.V."/>
            <person name="Costa S.F."/>
            <person name="Levin A.S.S."/>
        </authorList>
    </citation>
    <scope>NUCLEOTIDE SEQUENCE [LARGE SCALE GENOMIC DNA]</scope>
    <source>
        <strain evidence="3">1283</strain>
    </source>
</reference>
<organism evidence="2 3">
    <name type="scientific">Serratia marcescens</name>
    <dbReference type="NCBI Taxonomy" id="615"/>
    <lineage>
        <taxon>Bacteria</taxon>
        <taxon>Pseudomonadati</taxon>
        <taxon>Pseudomonadota</taxon>
        <taxon>Gammaproteobacteria</taxon>
        <taxon>Enterobacterales</taxon>
        <taxon>Yersiniaceae</taxon>
        <taxon>Serratia</taxon>
    </lineage>
</organism>
<gene>
    <name evidence="2" type="ORF">DMW51_07690</name>
</gene>
<dbReference type="SUPFAM" id="SSF53756">
    <property type="entry name" value="UDP-Glycosyltransferase/glycogen phosphorylase"/>
    <property type="match status" value="1"/>
</dbReference>
<dbReference type="Gene3D" id="3.40.50.2000">
    <property type="entry name" value="Glycogen Phosphorylase B"/>
    <property type="match status" value="2"/>
</dbReference>
<evidence type="ECO:0000259" key="1">
    <source>
        <dbReference type="Pfam" id="PF00534"/>
    </source>
</evidence>
<dbReference type="RefSeq" id="WP_110593328.1">
    <property type="nucleotide sequence ID" value="NZ_JAOWIM010000002.1"/>
</dbReference>
<dbReference type="PANTHER" id="PTHR12526">
    <property type="entry name" value="GLYCOSYLTRANSFERASE"/>
    <property type="match status" value="1"/>
</dbReference>
<sequence>MARLLIITDNAFTYTGREKICDFMVESLGESEDVDVFSLRGDGLPFYNYKNAKELRSFAREKYPLLSIINEINKRDYDLVFVVSMGRLSVYFSFLFSIFGRKPKESLIACEHVSLDSLSVAIKLLKRIALSKYDKVVVLTERDGKKLASWGINNTVIYNPIKYNDHKKINRSRHALAVGRLSKQKNFSSLLNIWSRFVKNNHSDWMLNIAGDGELKDELIQQASRLKISNNVQFLGRINNIDDYYKNADLCLMTSIYEGLPLALLEAKSWSVPVIAYDCPTGPREIISDKVDGFLVELNDEDSFLANLEYLASNDNVYFQLSAGTRNVSSQFSEEKIKSLWRRLVCGK</sequence>
<feature type="domain" description="Glycosyl transferase family 1" evidence="1">
    <location>
        <begin position="168"/>
        <end position="322"/>
    </location>
</feature>
<comment type="caution">
    <text evidence="2">The sequence shown here is derived from an EMBL/GenBank/DDBJ whole genome shotgun (WGS) entry which is preliminary data.</text>
</comment>
<dbReference type="InterPro" id="IPR001296">
    <property type="entry name" value="Glyco_trans_1"/>
</dbReference>
<dbReference type="EMBL" id="QJQB01000170">
    <property type="protein sequence ID" value="PYA70716.1"/>
    <property type="molecule type" value="Genomic_DNA"/>
</dbReference>
<dbReference type="Proteomes" id="UP000247823">
    <property type="component" value="Unassembled WGS sequence"/>
</dbReference>
<reference evidence="2 3" key="2">
    <citation type="submission" date="2018-06" db="EMBL/GenBank/DDBJ databases">
        <title>Serratia marcescens genome sequencing and assembly.</title>
        <authorList>
            <person name="Martins R.C.R."/>
            <person name="Perdigao-Neto L.V."/>
            <person name="Costa S.F."/>
            <person name="Levin A.S.S."/>
        </authorList>
    </citation>
    <scope>NUCLEOTIDE SEQUENCE [LARGE SCALE GENOMIC DNA]</scope>
    <source>
        <strain evidence="2 3">1283</strain>
    </source>
</reference>
<dbReference type="PANTHER" id="PTHR12526:SF630">
    <property type="entry name" value="GLYCOSYLTRANSFERASE"/>
    <property type="match status" value="1"/>
</dbReference>